<name>A0A314KLS8_NICAT</name>
<evidence type="ECO:0000313" key="3">
    <source>
        <dbReference type="Proteomes" id="UP000187609"/>
    </source>
</evidence>
<reference evidence="2" key="1">
    <citation type="submission" date="2016-11" db="EMBL/GenBank/DDBJ databases">
        <title>The genome of Nicotiana attenuata.</title>
        <authorList>
            <person name="Xu S."/>
            <person name="Brockmoeller T."/>
            <person name="Gaquerel E."/>
            <person name="Navarro A."/>
            <person name="Kuhl H."/>
            <person name="Gase K."/>
            <person name="Ling Z."/>
            <person name="Zhou W."/>
            <person name="Kreitzer C."/>
            <person name="Stanke M."/>
            <person name="Tang H."/>
            <person name="Lyons E."/>
            <person name="Pandey P."/>
            <person name="Pandey S.P."/>
            <person name="Timmermann B."/>
            <person name="Baldwin I.T."/>
        </authorList>
    </citation>
    <scope>NUCLEOTIDE SEQUENCE [LARGE SCALE GENOMIC DNA]</scope>
    <source>
        <strain evidence="2">UT</strain>
    </source>
</reference>
<organism evidence="2 3">
    <name type="scientific">Nicotiana attenuata</name>
    <name type="common">Coyote tobacco</name>
    <dbReference type="NCBI Taxonomy" id="49451"/>
    <lineage>
        <taxon>Eukaryota</taxon>
        <taxon>Viridiplantae</taxon>
        <taxon>Streptophyta</taxon>
        <taxon>Embryophyta</taxon>
        <taxon>Tracheophyta</taxon>
        <taxon>Spermatophyta</taxon>
        <taxon>Magnoliopsida</taxon>
        <taxon>eudicotyledons</taxon>
        <taxon>Gunneridae</taxon>
        <taxon>Pentapetalae</taxon>
        <taxon>asterids</taxon>
        <taxon>lamiids</taxon>
        <taxon>Solanales</taxon>
        <taxon>Solanaceae</taxon>
        <taxon>Nicotianoideae</taxon>
        <taxon>Nicotianeae</taxon>
        <taxon>Nicotiana</taxon>
    </lineage>
</organism>
<evidence type="ECO:0000313" key="2">
    <source>
        <dbReference type="EMBL" id="OIT30253.1"/>
    </source>
</evidence>
<sequence>MVVSFLLLLNFFEVAAFLFKQKLFAVGVLRSEFENASKIAALGSLPPSRSVALKFPSPCFFYFSILSTIINGCLRM</sequence>
<protein>
    <recommendedName>
        <fullName evidence="4">Secreted protein</fullName>
    </recommendedName>
</protein>
<dbReference type="Proteomes" id="UP000187609">
    <property type="component" value="Unassembled WGS sequence"/>
</dbReference>
<dbReference type="EMBL" id="MJEQ01001562">
    <property type="protein sequence ID" value="OIT30253.1"/>
    <property type="molecule type" value="Genomic_DNA"/>
</dbReference>
<comment type="caution">
    <text evidence="2">The sequence shown here is derived from an EMBL/GenBank/DDBJ whole genome shotgun (WGS) entry which is preliminary data.</text>
</comment>
<dbReference type="AlphaFoldDB" id="A0A314KLS8"/>
<keyword evidence="1" id="KW-0732">Signal</keyword>
<accession>A0A314KLS8</accession>
<feature type="chain" id="PRO_5016293529" description="Secreted protein" evidence="1">
    <location>
        <begin position="17"/>
        <end position="76"/>
    </location>
</feature>
<evidence type="ECO:0008006" key="4">
    <source>
        <dbReference type="Google" id="ProtNLM"/>
    </source>
</evidence>
<proteinExistence type="predicted"/>
<feature type="signal peptide" evidence="1">
    <location>
        <begin position="1"/>
        <end position="16"/>
    </location>
</feature>
<keyword evidence="3" id="KW-1185">Reference proteome</keyword>
<evidence type="ECO:0000256" key="1">
    <source>
        <dbReference type="SAM" id="SignalP"/>
    </source>
</evidence>
<dbReference type="Gramene" id="OIT30253">
    <property type="protein sequence ID" value="OIT30253"/>
    <property type="gene ID" value="A4A49_21474"/>
</dbReference>
<gene>
    <name evidence="2" type="ORF">A4A49_21474</name>
</gene>